<dbReference type="InterPro" id="IPR003838">
    <property type="entry name" value="ABC3_permease_C"/>
</dbReference>
<comment type="subcellular location">
    <subcellularLocation>
        <location evidence="1">Cell membrane</location>
        <topology evidence="1">Multi-pass membrane protein</topology>
    </subcellularLocation>
</comment>
<organism evidence="13 14">
    <name type="scientific">Psychrobacillus psychrotolerans</name>
    <dbReference type="NCBI Taxonomy" id="126156"/>
    <lineage>
        <taxon>Bacteria</taxon>
        <taxon>Bacillati</taxon>
        <taxon>Bacillota</taxon>
        <taxon>Bacilli</taxon>
        <taxon>Bacillales</taxon>
        <taxon>Bacillaceae</taxon>
        <taxon>Psychrobacillus</taxon>
    </lineage>
</organism>
<protein>
    <recommendedName>
        <fullName evidence="4">Putative hemin transport system permease protein HrtB</fullName>
    </recommendedName>
</protein>
<evidence type="ECO:0000313" key="13">
    <source>
        <dbReference type="EMBL" id="SFQ10700.1"/>
    </source>
</evidence>
<evidence type="ECO:0000256" key="4">
    <source>
        <dbReference type="ARBA" id="ARBA00016962"/>
    </source>
</evidence>
<dbReference type="PANTHER" id="PTHR43738:SF1">
    <property type="entry name" value="HEMIN TRANSPORT SYSTEM PERMEASE PROTEIN HRTB-RELATED"/>
    <property type="match status" value="1"/>
</dbReference>
<evidence type="ECO:0000256" key="11">
    <source>
        <dbReference type="SAM" id="Phobius"/>
    </source>
</evidence>
<keyword evidence="8 11" id="KW-1133">Transmembrane helix</keyword>
<comment type="function">
    <text evidence="10">Part of the ABC transporter complex hrt involved in hemin import. Responsible for the translocation of the substrate across the membrane.</text>
</comment>
<keyword evidence="6" id="KW-1003">Cell membrane</keyword>
<reference evidence="14" key="1">
    <citation type="submission" date="2016-10" db="EMBL/GenBank/DDBJ databases">
        <authorList>
            <person name="Varghese N."/>
            <person name="Submissions S."/>
        </authorList>
    </citation>
    <scope>NUCLEOTIDE SEQUENCE [LARGE SCALE GENOMIC DNA]</scope>
    <source>
        <strain evidence="14">DSM 11706</strain>
    </source>
</reference>
<feature type="domain" description="ABC3 transporter permease C-terminal" evidence="12">
    <location>
        <begin position="255"/>
        <end position="367"/>
    </location>
</feature>
<dbReference type="OrthoDB" id="384327at2"/>
<evidence type="ECO:0000256" key="3">
    <source>
        <dbReference type="ARBA" id="ARBA00011131"/>
    </source>
</evidence>
<evidence type="ECO:0000256" key="8">
    <source>
        <dbReference type="ARBA" id="ARBA00022989"/>
    </source>
</evidence>
<accession>A0A1I5VTB2</accession>
<dbReference type="Proteomes" id="UP000198734">
    <property type="component" value="Unassembled WGS sequence"/>
</dbReference>
<dbReference type="AlphaFoldDB" id="A0A1I5VTB2"/>
<feature type="transmembrane region" description="Helical" evidence="11">
    <location>
        <begin position="296"/>
        <end position="318"/>
    </location>
</feature>
<dbReference type="GO" id="GO:0005886">
    <property type="term" value="C:plasma membrane"/>
    <property type="evidence" value="ECO:0007669"/>
    <property type="project" value="UniProtKB-SubCell"/>
</dbReference>
<evidence type="ECO:0000256" key="10">
    <source>
        <dbReference type="ARBA" id="ARBA00024973"/>
    </source>
</evidence>
<sequence>MFLALKELKHGKLRFTMIGLIIILIAWLVFILSGLGNGLSTLSAATIKNWEAEHVVYENGAGATFSKSLLSQSLQSKIEAQPGVEEVAPFSQSVIAILPIDGVAEGEDKVDAALLGIEAGSFLHPEVIEGKAVDPKIKNGVVANITLKNTNGYEIGDSVAIDGSELNAEIIGFVKNETFNHLPSLFANMDFVREYKYSAPGSNNGVEDAINAFAILGKDVDAAQIEKEVDGVEVVTKSAAINGMPGYTAENGTIMMMLVFLIVISAFVIAVFFYVLTIQKTQQFGVMKAIGASNGFIAKAIVSQVFVLSFFSILLGIGLTYLTAMVFPEEMPFNLDPVLVIIYGIVLLVISVGSSLFSVRRISKIDPLTALGRVE</sequence>
<keyword evidence="5" id="KW-0813">Transport</keyword>
<dbReference type="RefSeq" id="WP_093534677.1">
    <property type="nucleotide sequence ID" value="NZ_FOXU01000001.1"/>
</dbReference>
<dbReference type="STRING" id="126156.SAMN05421670_0958"/>
<name>A0A1I5VTB2_9BACI</name>
<dbReference type="InterPro" id="IPR051125">
    <property type="entry name" value="ABC-4/HrtB_transporter"/>
</dbReference>
<comment type="similarity">
    <text evidence="2">Belongs to the ABC-4 integral membrane protein family. HrtB subfamily.</text>
</comment>
<dbReference type="PANTHER" id="PTHR43738">
    <property type="entry name" value="ABC TRANSPORTER, MEMBRANE PROTEIN"/>
    <property type="match status" value="1"/>
</dbReference>
<feature type="transmembrane region" description="Helical" evidence="11">
    <location>
        <begin position="254"/>
        <end position="276"/>
    </location>
</feature>
<gene>
    <name evidence="13" type="ORF">SAMN05421670_0958</name>
</gene>
<evidence type="ECO:0000256" key="5">
    <source>
        <dbReference type="ARBA" id="ARBA00022448"/>
    </source>
</evidence>
<evidence type="ECO:0000256" key="9">
    <source>
        <dbReference type="ARBA" id="ARBA00023136"/>
    </source>
</evidence>
<feature type="transmembrane region" description="Helical" evidence="11">
    <location>
        <begin position="12"/>
        <end position="35"/>
    </location>
</feature>
<evidence type="ECO:0000256" key="1">
    <source>
        <dbReference type="ARBA" id="ARBA00004651"/>
    </source>
</evidence>
<feature type="transmembrane region" description="Helical" evidence="11">
    <location>
        <begin position="338"/>
        <end position="359"/>
    </location>
</feature>
<evidence type="ECO:0000259" key="12">
    <source>
        <dbReference type="Pfam" id="PF02687"/>
    </source>
</evidence>
<dbReference type="EMBL" id="FOXU01000001">
    <property type="protein sequence ID" value="SFQ10700.1"/>
    <property type="molecule type" value="Genomic_DNA"/>
</dbReference>
<evidence type="ECO:0000256" key="7">
    <source>
        <dbReference type="ARBA" id="ARBA00022692"/>
    </source>
</evidence>
<evidence type="ECO:0000313" key="14">
    <source>
        <dbReference type="Proteomes" id="UP000198734"/>
    </source>
</evidence>
<evidence type="ECO:0000256" key="2">
    <source>
        <dbReference type="ARBA" id="ARBA00008697"/>
    </source>
</evidence>
<comment type="subunit">
    <text evidence="3">The complex is composed of two ATP-binding proteins (HrtA), two transmembrane proteins (HrtB) and a solute-binding protein.</text>
</comment>
<proteinExistence type="inferred from homology"/>
<keyword evidence="7 11" id="KW-0812">Transmembrane</keyword>
<dbReference type="Pfam" id="PF02687">
    <property type="entry name" value="FtsX"/>
    <property type="match status" value="1"/>
</dbReference>
<keyword evidence="9 11" id="KW-0472">Membrane</keyword>
<keyword evidence="14" id="KW-1185">Reference proteome</keyword>
<evidence type="ECO:0000256" key="6">
    <source>
        <dbReference type="ARBA" id="ARBA00022475"/>
    </source>
</evidence>